<keyword evidence="5" id="KW-1133">Transmembrane helix</keyword>
<dbReference type="Gene3D" id="3.40.390.10">
    <property type="entry name" value="Collagenase (Catalytic Domain)"/>
    <property type="match status" value="1"/>
</dbReference>
<evidence type="ECO:0000256" key="4">
    <source>
        <dbReference type="ARBA" id="ARBA00022833"/>
    </source>
</evidence>
<dbReference type="Proteomes" id="UP001223079">
    <property type="component" value="Unassembled WGS sequence"/>
</dbReference>
<dbReference type="RefSeq" id="WP_307121141.1">
    <property type="nucleotide sequence ID" value="NZ_JAUSTM010000003.1"/>
</dbReference>
<dbReference type="SUPFAM" id="SSF55486">
    <property type="entry name" value="Metalloproteases ('zincins'), catalytic domain"/>
    <property type="match status" value="1"/>
</dbReference>
<keyword evidence="2" id="KW-0479">Metal-binding</keyword>
<gene>
    <name evidence="7" type="ORF">J2S23_000448</name>
</gene>
<keyword evidence="5" id="KW-0472">Membrane</keyword>
<proteinExistence type="predicted"/>
<accession>A0ABT9YPU1</accession>
<dbReference type="GO" id="GO:0006508">
    <property type="term" value="P:proteolysis"/>
    <property type="evidence" value="ECO:0007669"/>
    <property type="project" value="UniProtKB-KW"/>
</dbReference>
<evidence type="ECO:0000256" key="1">
    <source>
        <dbReference type="ARBA" id="ARBA00022670"/>
    </source>
</evidence>
<dbReference type="Pfam" id="PF00413">
    <property type="entry name" value="Peptidase_M10"/>
    <property type="match status" value="1"/>
</dbReference>
<dbReference type="EMBL" id="JAUSTM010000003">
    <property type="protein sequence ID" value="MDQ0221912.1"/>
    <property type="molecule type" value="Genomic_DNA"/>
</dbReference>
<evidence type="ECO:0000313" key="8">
    <source>
        <dbReference type="Proteomes" id="UP001223079"/>
    </source>
</evidence>
<keyword evidence="8" id="KW-1185">Reference proteome</keyword>
<keyword evidence="1 7" id="KW-0645">Protease</keyword>
<evidence type="ECO:0000256" key="5">
    <source>
        <dbReference type="SAM" id="Phobius"/>
    </source>
</evidence>
<evidence type="ECO:0000256" key="2">
    <source>
        <dbReference type="ARBA" id="ARBA00022723"/>
    </source>
</evidence>
<name>A0ABT9YPU1_9STRE</name>
<feature type="domain" description="Peptidase M10 metallopeptidase" evidence="6">
    <location>
        <begin position="105"/>
        <end position="232"/>
    </location>
</feature>
<keyword evidence="5" id="KW-0812">Transmembrane</keyword>
<keyword evidence="3" id="KW-0378">Hydrolase</keyword>
<organism evidence="7 8">
    <name type="scientific">Streptococcus moroccensis</name>
    <dbReference type="NCBI Taxonomy" id="1451356"/>
    <lineage>
        <taxon>Bacteria</taxon>
        <taxon>Bacillati</taxon>
        <taxon>Bacillota</taxon>
        <taxon>Bacilli</taxon>
        <taxon>Lactobacillales</taxon>
        <taxon>Streptococcaceae</taxon>
        <taxon>Streptococcus</taxon>
    </lineage>
</organism>
<evidence type="ECO:0000259" key="6">
    <source>
        <dbReference type="Pfam" id="PF00413"/>
    </source>
</evidence>
<dbReference type="CDD" id="cd04268">
    <property type="entry name" value="ZnMc_MMP_like"/>
    <property type="match status" value="1"/>
</dbReference>
<evidence type="ECO:0000313" key="7">
    <source>
        <dbReference type="EMBL" id="MDQ0221912.1"/>
    </source>
</evidence>
<evidence type="ECO:0000256" key="3">
    <source>
        <dbReference type="ARBA" id="ARBA00022801"/>
    </source>
</evidence>
<comment type="caution">
    <text evidence="7">The sequence shown here is derived from an EMBL/GenBank/DDBJ whole genome shotgun (WGS) entry which is preliminary data.</text>
</comment>
<keyword evidence="4" id="KW-0862">Zinc</keyword>
<dbReference type="InterPro" id="IPR001818">
    <property type="entry name" value="Pept_M10_metallopeptidase"/>
</dbReference>
<dbReference type="GO" id="GO:0008233">
    <property type="term" value="F:peptidase activity"/>
    <property type="evidence" value="ECO:0007669"/>
    <property type="project" value="UniProtKB-KW"/>
</dbReference>
<protein>
    <submittedName>
        <fullName evidence="7">Zn-dependent protease</fullName>
    </submittedName>
</protein>
<feature type="transmembrane region" description="Helical" evidence="5">
    <location>
        <begin position="12"/>
        <end position="40"/>
    </location>
</feature>
<sequence>MKRILLFPFRVLAFIIRFCMTIVTTTVVAGLAFLSFVYVLNTDTFANSALTQAINAGLSQVVQTVQDQTISQDLSHLTTDVVQTTEGARWETAQATVYIASTDPTFYEAYQQAIANWNATGSFTFIIVDSSEEADIIATDYADSETPAAGLAETTVNPVTKRLVTATVKLNSHYLLDPQYGYEMGRIVHTAEHELGHAIGLGHEDSQTSVMASAGSFDGIQEADILAVQALYSTP</sequence>
<dbReference type="InterPro" id="IPR024079">
    <property type="entry name" value="MetalloPept_cat_dom_sf"/>
</dbReference>
<reference evidence="7 8" key="1">
    <citation type="submission" date="2023-07" db="EMBL/GenBank/DDBJ databases">
        <title>Genomic Encyclopedia of Type Strains, Phase IV (KMG-IV): sequencing the most valuable type-strain genomes for metagenomic binning, comparative biology and taxonomic classification.</title>
        <authorList>
            <person name="Goeker M."/>
        </authorList>
    </citation>
    <scope>NUCLEOTIDE SEQUENCE [LARGE SCALE GENOMIC DNA]</scope>
    <source>
        <strain evidence="7 8">DSM 105143</strain>
    </source>
</reference>